<protein>
    <submittedName>
        <fullName evidence="1">Uncharacterized protein</fullName>
    </submittedName>
</protein>
<keyword evidence="2" id="KW-1185">Reference proteome</keyword>
<dbReference type="STRING" id="398512.Bccel_4315"/>
<sequence length="96" mass="11018">MSGAADIKIVDVGLPGRLYTERLSMTEVNMIKEQFRLEAEKLLKEGHKHVVYGIRRHEGQYFNFGLTPIDDEQEFIKLTDMEYSAGTEVIYAVHAK</sequence>
<reference evidence="2" key="1">
    <citation type="submission" date="2015-07" db="EMBL/GenBank/DDBJ databases">
        <title>Near-Complete Genome Sequence of the Cellulolytic Bacterium Bacteroides (Pseudobacteroides) cellulosolvens ATCC 35603.</title>
        <authorList>
            <person name="Dassa B."/>
            <person name="Utturkar S.M."/>
            <person name="Klingeman D.M."/>
            <person name="Hurt R.A."/>
            <person name="Keller M."/>
            <person name="Xu J."/>
            <person name="Reddy Y.H.K."/>
            <person name="Borovok I."/>
            <person name="Grinberg I.R."/>
            <person name="Lamed R."/>
            <person name="Zhivin O."/>
            <person name="Bayer E.A."/>
            <person name="Brown S.D."/>
        </authorList>
    </citation>
    <scope>NUCLEOTIDE SEQUENCE [LARGE SCALE GENOMIC DNA]</scope>
    <source>
        <strain evidence="2">DSM 2933</strain>
    </source>
</reference>
<evidence type="ECO:0000313" key="1">
    <source>
        <dbReference type="EMBL" id="KNY29041.1"/>
    </source>
</evidence>
<accession>A0A0L6JT65</accession>
<dbReference type="Proteomes" id="UP000036923">
    <property type="component" value="Unassembled WGS sequence"/>
</dbReference>
<dbReference type="RefSeq" id="WP_036937259.1">
    <property type="nucleotide sequence ID" value="NZ_JQKC01000005.1"/>
</dbReference>
<evidence type="ECO:0000313" key="2">
    <source>
        <dbReference type="Proteomes" id="UP000036923"/>
    </source>
</evidence>
<comment type="caution">
    <text evidence="1">The sequence shown here is derived from an EMBL/GenBank/DDBJ whole genome shotgun (WGS) entry which is preliminary data.</text>
</comment>
<proteinExistence type="predicted"/>
<dbReference type="AlphaFoldDB" id="A0A0L6JT65"/>
<gene>
    <name evidence="1" type="ORF">Bccel_4315</name>
</gene>
<dbReference type="EMBL" id="LGTC01000001">
    <property type="protein sequence ID" value="KNY29041.1"/>
    <property type="molecule type" value="Genomic_DNA"/>
</dbReference>
<name>A0A0L6JT65_9FIRM</name>
<organism evidence="1 2">
    <name type="scientific">Pseudobacteroides cellulosolvens ATCC 35603 = DSM 2933</name>
    <dbReference type="NCBI Taxonomy" id="398512"/>
    <lineage>
        <taxon>Bacteria</taxon>
        <taxon>Bacillati</taxon>
        <taxon>Bacillota</taxon>
        <taxon>Clostridia</taxon>
        <taxon>Eubacteriales</taxon>
        <taxon>Oscillospiraceae</taxon>
        <taxon>Pseudobacteroides</taxon>
    </lineage>
</organism>